<dbReference type="InterPro" id="IPR015590">
    <property type="entry name" value="Aldehyde_DH_dom"/>
</dbReference>
<dbReference type="InterPro" id="IPR044148">
    <property type="entry name" value="ALDH_GabD1-like"/>
</dbReference>
<dbReference type="Gene3D" id="3.40.605.10">
    <property type="entry name" value="Aldehyde Dehydrogenase, Chain A, domain 1"/>
    <property type="match status" value="1"/>
</dbReference>
<evidence type="ECO:0000313" key="7">
    <source>
        <dbReference type="Proteomes" id="UP001500449"/>
    </source>
</evidence>
<keyword evidence="3" id="KW-0560">Oxidoreductase</keyword>
<feature type="region of interest" description="Disordered" evidence="4">
    <location>
        <begin position="1"/>
        <end position="21"/>
    </location>
</feature>
<dbReference type="InterPro" id="IPR016162">
    <property type="entry name" value="Ald_DH_N"/>
</dbReference>
<dbReference type="Proteomes" id="UP001500449">
    <property type="component" value="Unassembled WGS sequence"/>
</dbReference>
<sequence>MSTSATAAPESGPHDAPHGAYRVVDPTTNEVVREFPTATDADIENGLAGAHAAFRVWRAVPMGDRSALLHRVAALYAERIDELAVAVTREMGKPVREARGELKLVMSIFRYYADNGAEFLADTPLSPRGGGTAVVRKDPVGPVLGIMPWNYPHYQVARLVAPNLMAGNPLVIKHAPQCPETAAAIEELFRDAGSPEGLYTNVFATNVQAAAIIADPRVAGVSVTGSERAGAAVAEIAGRNLKKCVLELGGSDPFIVLKSADLPKAVKAAVAGRMGNAGQACNASKRIIVVGDNYEPFVEQFTAAMAALQPGDPTDPASGFGPMSSERAAEGLLEQVRDAVDQGAIVRTGGRRVDRPGSFVEATVLTDVGPGMRAYREELFGPVAVVHGVPDADAAVELANDSPFGLGGVVFGGDQSAAEEIADRLDTGMVWINSAQGSAADLPFGGTKRSGIGRELGSLGIEEFVNKKLIYTPAPR</sequence>
<comment type="caution">
    <text evidence="6">The sequence shown here is derived from an EMBL/GenBank/DDBJ whole genome shotgun (WGS) entry which is preliminary data.</text>
</comment>
<dbReference type="SUPFAM" id="SSF53720">
    <property type="entry name" value="ALDH-like"/>
    <property type="match status" value="1"/>
</dbReference>
<evidence type="ECO:0000256" key="3">
    <source>
        <dbReference type="ARBA" id="ARBA00023002"/>
    </source>
</evidence>
<dbReference type="PANTHER" id="PTHR43217:SF2">
    <property type="entry name" value="SUCCINATE-SEMIALDEHYDE DEHYDROGENASE [NADP(+)]"/>
    <property type="match status" value="1"/>
</dbReference>
<dbReference type="PANTHER" id="PTHR43217">
    <property type="entry name" value="SUCCINATE SEMIALDEHYDE DEHYDROGENASE [NAD(P)+] SAD"/>
    <property type="match status" value="1"/>
</dbReference>
<evidence type="ECO:0000259" key="5">
    <source>
        <dbReference type="Pfam" id="PF00171"/>
    </source>
</evidence>
<accession>A0ABN2N4Z2</accession>
<dbReference type="EMBL" id="BAAAQK010000009">
    <property type="protein sequence ID" value="GAA1852903.1"/>
    <property type="molecule type" value="Genomic_DNA"/>
</dbReference>
<dbReference type="InterPro" id="IPR016163">
    <property type="entry name" value="Ald_DH_C"/>
</dbReference>
<dbReference type="InterPro" id="IPR047110">
    <property type="entry name" value="GABD/Sad-like"/>
</dbReference>
<evidence type="ECO:0000256" key="1">
    <source>
        <dbReference type="ARBA" id="ARBA00009986"/>
    </source>
</evidence>
<feature type="domain" description="Aldehyde dehydrogenase" evidence="5">
    <location>
        <begin position="20"/>
        <end position="469"/>
    </location>
</feature>
<keyword evidence="2" id="KW-0521">NADP</keyword>
<evidence type="ECO:0000313" key="6">
    <source>
        <dbReference type="EMBL" id="GAA1852903.1"/>
    </source>
</evidence>
<dbReference type="Gene3D" id="3.40.309.10">
    <property type="entry name" value="Aldehyde Dehydrogenase, Chain A, domain 2"/>
    <property type="match status" value="1"/>
</dbReference>
<dbReference type="CDD" id="cd07100">
    <property type="entry name" value="ALDH_SSADH1_GabD1"/>
    <property type="match status" value="1"/>
</dbReference>
<dbReference type="Pfam" id="PF00171">
    <property type="entry name" value="Aldedh"/>
    <property type="match status" value="1"/>
</dbReference>
<dbReference type="InterPro" id="IPR016161">
    <property type="entry name" value="Ald_DH/histidinol_DH"/>
</dbReference>
<proteinExistence type="inferred from homology"/>
<evidence type="ECO:0000256" key="2">
    <source>
        <dbReference type="ARBA" id="ARBA00022857"/>
    </source>
</evidence>
<gene>
    <name evidence="6" type="ORF">GCM10009836_36220</name>
</gene>
<keyword evidence="7" id="KW-1185">Reference proteome</keyword>
<evidence type="ECO:0000256" key="4">
    <source>
        <dbReference type="SAM" id="MobiDB-lite"/>
    </source>
</evidence>
<comment type="similarity">
    <text evidence="1">Belongs to the aldehyde dehydrogenase family.</text>
</comment>
<name>A0ABN2N4Z2_9PSEU</name>
<organism evidence="6 7">
    <name type="scientific">Pseudonocardia ailaonensis</name>
    <dbReference type="NCBI Taxonomy" id="367279"/>
    <lineage>
        <taxon>Bacteria</taxon>
        <taxon>Bacillati</taxon>
        <taxon>Actinomycetota</taxon>
        <taxon>Actinomycetes</taxon>
        <taxon>Pseudonocardiales</taxon>
        <taxon>Pseudonocardiaceae</taxon>
        <taxon>Pseudonocardia</taxon>
    </lineage>
</organism>
<reference evidence="6 7" key="1">
    <citation type="journal article" date="2019" name="Int. J. Syst. Evol. Microbiol.">
        <title>The Global Catalogue of Microorganisms (GCM) 10K type strain sequencing project: providing services to taxonomists for standard genome sequencing and annotation.</title>
        <authorList>
            <consortium name="The Broad Institute Genomics Platform"/>
            <consortium name="The Broad Institute Genome Sequencing Center for Infectious Disease"/>
            <person name="Wu L."/>
            <person name="Ma J."/>
        </authorList>
    </citation>
    <scope>NUCLEOTIDE SEQUENCE [LARGE SCALE GENOMIC DNA]</scope>
    <source>
        <strain evidence="6 7">JCM 16009</strain>
    </source>
</reference>
<protein>
    <submittedName>
        <fullName evidence="6">NAD-dependent succinate-semialdehyde dehydrogenase</fullName>
    </submittedName>
</protein>